<evidence type="ECO:0000313" key="1">
    <source>
        <dbReference type="EMBL" id="RRT79186.1"/>
    </source>
</evidence>
<sequence length="126" mass="13909">MEDQVSSPLVLDGSIRSIKFSIATAEEIVSICVSNKGMKKGRWGLIEGGVLFVAIVINWEGKVGRRPVVKLPTDVSDGDRKIWVLEFDVEYIVDVIAKWLSPLTVVLLIHNRHPRTPVVLSSATTT</sequence>
<dbReference type="Proteomes" id="UP000287651">
    <property type="component" value="Unassembled WGS sequence"/>
</dbReference>
<gene>
    <name evidence="1" type="ORF">B296_00004319</name>
</gene>
<dbReference type="EMBL" id="AMZH03001469">
    <property type="protein sequence ID" value="RRT79186.1"/>
    <property type="molecule type" value="Genomic_DNA"/>
</dbReference>
<evidence type="ECO:0000313" key="2">
    <source>
        <dbReference type="Proteomes" id="UP000287651"/>
    </source>
</evidence>
<reference evidence="1 2" key="1">
    <citation type="journal article" date="2014" name="Agronomy (Basel)">
        <title>A Draft Genome Sequence for Ensete ventricosum, the Drought-Tolerant Tree Against Hunger.</title>
        <authorList>
            <person name="Harrison J."/>
            <person name="Moore K.A."/>
            <person name="Paszkiewicz K."/>
            <person name="Jones T."/>
            <person name="Grant M."/>
            <person name="Ambacheew D."/>
            <person name="Muzemil S."/>
            <person name="Studholme D.J."/>
        </authorList>
    </citation>
    <scope>NUCLEOTIDE SEQUENCE [LARGE SCALE GENOMIC DNA]</scope>
</reference>
<dbReference type="AlphaFoldDB" id="A0A427ASR4"/>
<organism evidence="1 2">
    <name type="scientific">Ensete ventricosum</name>
    <name type="common">Abyssinian banana</name>
    <name type="synonym">Musa ensete</name>
    <dbReference type="NCBI Taxonomy" id="4639"/>
    <lineage>
        <taxon>Eukaryota</taxon>
        <taxon>Viridiplantae</taxon>
        <taxon>Streptophyta</taxon>
        <taxon>Embryophyta</taxon>
        <taxon>Tracheophyta</taxon>
        <taxon>Spermatophyta</taxon>
        <taxon>Magnoliopsida</taxon>
        <taxon>Liliopsida</taxon>
        <taxon>Zingiberales</taxon>
        <taxon>Musaceae</taxon>
        <taxon>Ensete</taxon>
    </lineage>
</organism>
<name>A0A427ASR4_ENSVE</name>
<accession>A0A427ASR4</accession>
<proteinExistence type="predicted"/>
<protein>
    <submittedName>
        <fullName evidence="1">Uncharacterized protein</fullName>
    </submittedName>
</protein>
<comment type="caution">
    <text evidence="1">The sequence shown here is derived from an EMBL/GenBank/DDBJ whole genome shotgun (WGS) entry which is preliminary data.</text>
</comment>